<dbReference type="InterPro" id="IPR044861">
    <property type="entry name" value="IPNS-like_FE2OG_OXY"/>
</dbReference>
<dbReference type="AlphaFoldDB" id="A0A2X0N652"/>
<dbReference type="Pfam" id="PF03171">
    <property type="entry name" value="2OG-FeII_Oxy"/>
    <property type="match status" value="1"/>
</dbReference>
<dbReference type="InterPro" id="IPR005123">
    <property type="entry name" value="Oxoglu/Fe-dep_dioxygenase_dom"/>
</dbReference>
<keyword evidence="4" id="KW-1185">Reference proteome</keyword>
<organism evidence="3 4">
    <name type="scientific">Microbotryum saponariae</name>
    <dbReference type="NCBI Taxonomy" id="289078"/>
    <lineage>
        <taxon>Eukaryota</taxon>
        <taxon>Fungi</taxon>
        <taxon>Dikarya</taxon>
        <taxon>Basidiomycota</taxon>
        <taxon>Pucciniomycotina</taxon>
        <taxon>Microbotryomycetes</taxon>
        <taxon>Microbotryales</taxon>
        <taxon>Microbotryaceae</taxon>
        <taxon>Microbotryum</taxon>
    </lineage>
</organism>
<name>A0A2X0N652_9BASI</name>
<feature type="domain" description="Fe2OG dioxygenase" evidence="2">
    <location>
        <begin position="165"/>
        <end position="290"/>
    </location>
</feature>
<dbReference type="InterPro" id="IPR026992">
    <property type="entry name" value="DIOX_N"/>
</dbReference>
<evidence type="ECO:0000259" key="2">
    <source>
        <dbReference type="PROSITE" id="PS51471"/>
    </source>
</evidence>
<dbReference type="EMBL" id="FMWP01000107">
    <property type="protein sequence ID" value="SDA00227.1"/>
    <property type="molecule type" value="Genomic_DNA"/>
</dbReference>
<dbReference type="InterPro" id="IPR050231">
    <property type="entry name" value="Iron_ascorbate_oxido_reductase"/>
</dbReference>
<dbReference type="GO" id="GO:0016491">
    <property type="term" value="F:oxidoreductase activity"/>
    <property type="evidence" value="ECO:0007669"/>
    <property type="project" value="UniProtKB-KW"/>
</dbReference>
<evidence type="ECO:0000256" key="1">
    <source>
        <dbReference type="RuleBase" id="RU003682"/>
    </source>
</evidence>
<dbReference type="OrthoDB" id="288590at2759"/>
<gene>
    <name evidence="3" type="ORF">BZ3500_MVSOF-1268-A1-R1_CHR9G10517</name>
</gene>
<dbReference type="Proteomes" id="UP000249723">
    <property type="component" value="Unassembled WGS sequence"/>
</dbReference>
<proteinExistence type="inferred from homology"/>
<evidence type="ECO:0000313" key="3">
    <source>
        <dbReference type="EMBL" id="SDA00227.1"/>
    </source>
</evidence>
<keyword evidence="1" id="KW-0479">Metal-binding</keyword>
<dbReference type="InterPro" id="IPR027443">
    <property type="entry name" value="IPNS-like_sf"/>
</dbReference>
<reference evidence="4" key="1">
    <citation type="submission" date="2016-10" db="EMBL/GenBank/DDBJ databases">
        <authorList>
            <person name="Jeantristanb JTB J.-T."/>
            <person name="Ricardo R."/>
        </authorList>
    </citation>
    <scope>NUCLEOTIDE SEQUENCE [LARGE SCALE GENOMIC DNA]</scope>
</reference>
<dbReference type="SUPFAM" id="SSF51197">
    <property type="entry name" value="Clavaminate synthase-like"/>
    <property type="match status" value="1"/>
</dbReference>
<evidence type="ECO:0000313" key="4">
    <source>
        <dbReference type="Proteomes" id="UP000249723"/>
    </source>
</evidence>
<dbReference type="Pfam" id="PF14226">
    <property type="entry name" value="DIOX_N"/>
    <property type="match status" value="1"/>
</dbReference>
<dbReference type="STRING" id="289078.A0A2X0N652"/>
<keyword evidence="1" id="KW-0560">Oxidoreductase</keyword>
<protein>
    <submittedName>
        <fullName evidence="3">BZ3500_MvSof-1268-A1-R1_Chr9g10517 protein</fullName>
    </submittedName>
</protein>
<dbReference type="GO" id="GO:0046872">
    <property type="term" value="F:metal ion binding"/>
    <property type="evidence" value="ECO:0007669"/>
    <property type="project" value="UniProtKB-KW"/>
</dbReference>
<sequence length="341" mass="38018">MSNLTGVVACIDFAQLGHSPALLAAALKEAMGKTGFIFIKNHGLEQKVKKMFDISETFFREETMEEKQRTSYQNNRGYTRVSQETLDPTKPDLDMKEGFNLAYVSLTDPPHPVQPIPSLLQPHLTSLAEFEQSCFEFCQTLLRAFAVLLDLNNDFFTRELQHNEESGSILRFLHYPKVEKGQSVHRTELGLIGLFMIKGSADYGSLTLLFQRSSGGEGLQILPSTEPLDSPNWQNVGLVEDALLVNIGDALELWSGAILKSTLHRVVLPPRDEEVDAVQERFSIAWFNQPKPSASLKTVVPVSQISENDLSRMERKGVVAGSDITAAQHLQARLASTYKLK</sequence>
<dbReference type="Gene3D" id="2.60.120.330">
    <property type="entry name" value="B-lactam Antibiotic, Isopenicillin N Synthase, Chain"/>
    <property type="match status" value="1"/>
</dbReference>
<keyword evidence="1" id="KW-0408">Iron</keyword>
<dbReference type="PROSITE" id="PS51471">
    <property type="entry name" value="FE2OG_OXY"/>
    <property type="match status" value="1"/>
</dbReference>
<comment type="similarity">
    <text evidence="1">Belongs to the iron/ascorbate-dependent oxidoreductase family.</text>
</comment>
<accession>A0A2X0N652</accession>
<dbReference type="PANTHER" id="PTHR47990">
    <property type="entry name" value="2-OXOGLUTARATE (2OG) AND FE(II)-DEPENDENT OXYGENASE SUPERFAMILY PROTEIN-RELATED"/>
    <property type="match status" value="1"/>
</dbReference>